<organism evidence="2 3">
    <name type="scientific">Nephila pilipes</name>
    <name type="common">Giant wood spider</name>
    <name type="synonym">Nephila maculata</name>
    <dbReference type="NCBI Taxonomy" id="299642"/>
    <lineage>
        <taxon>Eukaryota</taxon>
        <taxon>Metazoa</taxon>
        <taxon>Ecdysozoa</taxon>
        <taxon>Arthropoda</taxon>
        <taxon>Chelicerata</taxon>
        <taxon>Arachnida</taxon>
        <taxon>Araneae</taxon>
        <taxon>Araneomorphae</taxon>
        <taxon>Entelegynae</taxon>
        <taxon>Araneoidea</taxon>
        <taxon>Nephilidae</taxon>
        <taxon>Nephila</taxon>
    </lineage>
</organism>
<evidence type="ECO:0000256" key="1">
    <source>
        <dbReference type="SAM" id="MobiDB-lite"/>
    </source>
</evidence>
<sequence>ASDAILEVDDIEVLRLHSKLSWSDIISVSKHFHLAPPVDSKKGSFHFLPTERNPIPQMHNSYNDNIARRLQDWCGPNSLIKKNIRNTTKSVPEKSKTSSSLQQSTESPAKSANNNGTFSNFPPEEITACLNDLLDAITHINAKSCNVLPATSSLLVLQEDLLLSTSSSSEDSIIQASTPIPNPQPHPSSNSNSNNNLVQEQLSSPIFIPNNILTSASVKKFNV</sequence>
<dbReference type="EMBL" id="BMAW01029531">
    <property type="protein sequence ID" value="GFU12335.1"/>
    <property type="molecule type" value="Genomic_DNA"/>
</dbReference>
<feature type="non-terminal residue" evidence="2">
    <location>
        <position position="1"/>
    </location>
</feature>
<keyword evidence="3" id="KW-1185">Reference proteome</keyword>
<evidence type="ECO:0000313" key="3">
    <source>
        <dbReference type="Proteomes" id="UP000887013"/>
    </source>
</evidence>
<feature type="compositionally biased region" description="Polar residues" evidence="1">
    <location>
        <begin position="108"/>
        <end position="118"/>
    </location>
</feature>
<reference evidence="2" key="1">
    <citation type="submission" date="2020-08" db="EMBL/GenBank/DDBJ databases">
        <title>Multicomponent nature underlies the extraordinary mechanical properties of spider dragline silk.</title>
        <authorList>
            <person name="Kono N."/>
            <person name="Nakamura H."/>
            <person name="Mori M."/>
            <person name="Yoshida Y."/>
            <person name="Ohtoshi R."/>
            <person name="Malay A.D."/>
            <person name="Moran D.A.P."/>
            <person name="Tomita M."/>
            <person name="Numata K."/>
            <person name="Arakawa K."/>
        </authorList>
    </citation>
    <scope>NUCLEOTIDE SEQUENCE</scope>
</reference>
<accession>A0A8X6QD71</accession>
<dbReference type="AlphaFoldDB" id="A0A8X6QD71"/>
<feature type="region of interest" description="Disordered" evidence="1">
    <location>
        <begin position="84"/>
        <end position="118"/>
    </location>
</feature>
<evidence type="ECO:0000313" key="2">
    <source>
        <dbReference type="EMBL" id="GFU12335.1"/>
    </source>
</evidence>
<proteinExistence type="predicted"/>
<protein>
    <submittedName>
        <fullName evidence="2">Uncharacterized protein</fullName>
    </submittedName>
</protein>
<comment type="caution">
    <text evidence="2">The sequence shown here is derived from an EMBL/GenBank/DDBJ whole genome shotgun (WGS) entry which is preliminary data.</text>
</comment>
<gene>
    <name evidence="2" type="ORF">NPIL_377371</name>
</gene>
<dbReference type="Proteomes" id="UP000887013">
    <property type="component" value="Unassembled WGS sequence"/>
</dbReference>
<name>A0A8X6QD71_NEPPI</name>
<feature type="compositionally biased region" description="Low complexity" evidence="1">
    <location>
        <begin position="97"/>
        <end position="107"/>
    </location>
</feature>
<feature type="region of interest" description="Disordered" evidence="1">
    <location>
        <begin position="173"/>
        <end position="196"/>
    </location>
</feature>
<feature type="compositionally biased region" description="Low complexity" evidence="1">
    <location>
        <begin position="187"/>
        <end position="196"/>
    </location>
</feature>